<feature type="compositionally biased region" description="Basic and acidic residues" evidence="1">
    <location>
        <begin position="13"/>
        <end position="31"/>
    </location>
</feature>
<accession>A0A1R4FL12</accession>
<dbReference type="Proteomes" id="UP000195766">
    <property type="component" value="Unassembled WGS sequence"/>
</dbReference>
<organism evidence="2 3">
    <name type="scientific">Brevundimonas diminuta 3F5N</name>
    <dbReference type="NCBI Taxonomy" id="1255603"/>
    <lineage>
        <taxon>Bacteria</taxon>
        <taxon>Pseudomonadati</taxon>
        <taxon>Pseudomonadota</taxon>
        <taxon>Alphaproteobacteria</taxon>
        <taxon>Caulobacterales</taxon>
        <taxon>Caulobacteraceae</taxon>
        <taxon>Brevundimonas</taxon>
    </lineage>
</organism>
<dbReference type="EMBL" id="FUIE01000032">
    <property type="protein sequence ID" value="SJM56513.1"/>
    <property type="molecule type" value="Genomic_DNA"/>
</dbReference>
<reference evidence="2 3" key="1">
    <citation type="submission" date="2017-02" db="EMBL/GenBank/DDBJ databases">
        <authorList>
            <person name="Peterson S.W."/>
        </authorList>
    </citation>
    <scope>NUCLEOTIDE SEQUENCE [LARGE SCALE GENOMIC DNA]</scope>
    <source>
        <strain evidence="2 3">3F5N</strain>
    </source>
</reference>
<protein>
    <submittedName>
        <fullName evidence="2">Uncharacterized protein</fullName>
    </submittedName>
</protein>
<feature type="region of interest" description="Disordered" evidence="1">
    <location>
        <begin position="1"/>
        <end position="47"/>
    </location>
</feature>
<gene>
    <name evidence="2" type="ORF">FM111_05380</name>
</gene>
<sequence length="110" mass="12706">MGLSRNRARHSRPQQERSRTRRTGALEDSLHPNRRPQAAIPPKIGGRSPCKRLSGAWPVLESLAPRRKHELRILPVRRNIIHTNVEKLSHLRNTLFQVKCGIEALFLRQI</sequence>
<feature type="compositionally biased region" description="Basic residues" evidence="1">
    <location>
        <begin position="1"/>
        <end position="12"/>
    </location>
</feature>
<evidence type="ECO:0000313" key="3">
    <source>
        <dbReference type="Proteomes" id="UP000195766"/>
    </source>
</evidence>
<dbReference type="AlphaFoldDB" id="A0A1R4FL12"/>
<proteinExistence type="predicted"/>
<evidence type="ECO:0000313" key="2">
    <source>
        <dbReference type="EMBL" id="SJM56513.1"/>
    </source>
</evidence>
<evidence type="ECO:0000256" key="1">
    <source>
        <dbReference type="SAM" id="MobiDB-lite"/>
    </source>
</evidence>
<name>A0A1R4FL12_BREDI</name>